<evidence type="ECO:0000313" key="1">
    <source>
        <dbReference type="EMBL" id="KAJ8105168.1"/>
    </source>
</evidence>
<gene>
    <name evidence="1" type="ORF">OPT61_g10344</name>
</gene>
<evidence type="ECO:0000313" key="2">
    <source>
        <dbReference type="Proteomes" id="UP001153331"/>
    </source>
</evidence>
<sequence>MSKPSRPYVRDVQFRGVVEGITYLDDQSNPQCHFFGGVPFGLPPVGLFRFQKPRSLPTCYRYGTKSNPGKFTAGCGLCPQVVRKNADEESWDEDCLQCNIWVPIEQPPEGVRQPKRHGPARFSERLANAVHRSSARLPAQPLRVPVLAGAAPGVSRLWRQPGFLGPEARSPVDVGEHQLLRRQPFQHHPLRLLGWSALGLPPARLRPQCAR</sequence>
<comment type="caution">
    <text evidence="1">The sequence shown here is derived from an EMBL/GenBank/DDBJ whole genome shotgun (WGS) entry which is preliminary data.</text>
</comment>
<accession>A0ACC2HR19</accession>
<dbReference type="EMBL" id="JAPHNI010001626">
    <property type="protein sequence ID" value="KAJ8105168.1"/>
    <property type="molecule type" value="Genomic_DNA"/>
</dbReference>
<protein>
    <submittedName>
        <fullName evidence="1">Uncharacterized protein</fullName>
    </submittedName>
</protein>
<organism evidence="1 2">
    <name type="scientific">Boeremia exigua</name>
    <dbReference type="NCBI Taxonomy" id="749465"/>
    <lineage>
        <taxon>Eukaryota</taxon>
        <taxon>Fungi</taxon>
        <taxon>Dikarya</taxon>
        <taxon>Ascomycota</taxon>
        <taxon>Pezizomycotina</taxon>
        <taxon>Dothideomycetes</taxon>
        <taxon>Pleosporomycetidae</taxon>
        <taxon>Pleosporales</taxon>
        <taxon>Pleosporineae</taxon>
        <taxon>Didymellaceae</taxon>
        <taxon>Boeremia</taxon>
    </lineage>
</organism>
<keyword evidence="2" id="KW-1185">Reference proteome</keyword>
<proteinExistence type="predicted"/>
<dbReference type="Proteomes" id="UP001153331">
    <property type="component" value="Unassembled WGS sequence"/>
</dbReference>
<reference evidence="1" key="1">
    <citation type="submission" date="2022-11" db="EMBL/GenBank/DDBJ databases">
        <title>Genome Sequence of Boeremia exigua.</title>
        <authorList>
            <person name="Buettner E."/>
        </authorList>
    </citation>
    <scope>NUCLEOTIDE SEQUENCE</scope>
    <source>
        <strain evidence="1">CU02</strain>
    </source>
</reference>
<name>A0ACC2HR19_9PLEO</name>